<dbReference type="Pfam" id="PF06580">
    <property type="entry name" value="His_kinase"/>
    <property type="match status" value="1"/>
</dbReference>
<evidence type="ECO:0000313" key="3">
    <source>
        <dbReference type="EMBL" id="MCF1714861.1"/>
    </source>
</evidence>
<dbReference type="InterPro" id="IPR010559">
    <property type="entry name" value="Sig_transdc_His_kin_internal"/>
</dbReference>
<feature type="domain" description="Signal transduction histidine kinase internal region" evidence="2">
    <location>
        <begin position="161"/>
        <end position="236"/>
    </location>
</feature>
<sequence length="356" mass="40915">MKRSIKILLHAGYWILYLLLISSFLIILSASSKQAISSTFKIIAFESPLLLMTILPGVICFYSCYAILFPRWLTQQRLVPFFVGILAAALVSGVIPILLLYLPGFPWKVTERFDKWLIIWGMLSLLAIIHGVIGLILRGFITWYGEIKIKADLEKKNMQTELALIKSQLNPHFLFNTINNIDVLIETDAPRASVYLNKLSGLLRFLLYEAQPEWIPLEKEISYIEQYLDLQRIRTANPDFIQYKVTGNPANRTIAPVLFISYIENAFKHGEQLKATSPIIINIDIDDKQIHFFCSNKYRKDNTPGDHSGLGNELLRKRLELLYPGNYELNITNQNQTYSVDLLIFDHEPGMYRSGR</sequence>
<keyword evidence="1" id="KW-0812">Transmembrane</keyword>
<accession>A0ABS9BGN5</accession>
<dbReference type="GO" id="GO:0016301">
    <property type="term" value="F:kinase activity"/>
    <property type="evidence" value="ECO:0007669"/>
    <property type="project" value="UniProtKB-KW"/>
</dbReference>
<dbReference type="RefSeq" id="WP_234865813.1">
    <property type="nucleotide sequence ID" value="NZ_JAKEVY010000002.1"/>
</dbReference>
<protein>
    <submittedName>
        <fullName evidence="3">Histidine kinase</fullName>
    </submittedName>
</protein>
<feature type="transmembrane region" description="Helical" evidence="1">
    <location>
        <begin position="7"/>
        <end position="29"/>
    </location>
</feature>
<comment type="caution">
    <text evidence="3">The sequence shown here is derived from an EMBL/GenBank/DDBJ whole genome shotgun (WGS) entry which is preliminary data.</text>
</comment>
<keyword evidence="1" id="KW-0472">Membrane</keyword>
<gene>
    <name evidence="3" type="ORF">L0U88_09505</name>
</gene>
<evidence type="ECO:0000256" key="1">
    <source>
        <dbReference type="SAM" id="Phobius"/>
    </source>
</evidence>
<keyword evidence="3" id="KW-0808">Transferase</keyword>
<evidence type="ECO:0000259" key="2">
    <source>
        <dbReference type="Pfam" id="PF06580"/>
    </source>
</evidence>
<dbReference type="EMBL" id="JAKEVY010000002">
    <property type="protein sequence ID" value="MCF1714861.1"/>
    <property type="molecule type" value="Genomic_DNA"/>
</dbReference>
<dbReference type="InterPro" id="IPR050640">
    <property type="entry name" value="Bact_2-comp_sensor_kinase"/>
</dbReference>
<dbReference type="PANTHER" id="PTHR34220">
    <property type="entry name" value="SENSOR HISTIDINE KINASE YPDA"/>
    <property type="match status" value="1"/>
</dbReference>
<proteinExistence type="predicted"/>
<evidence type="ECO:0000313" key="4">
    <source>
        <dbReference type="Proteomes" id="UP001200145"/>
    </source>
</evidence>
<keyword evidence="3" id="KW-0418">Kinase</keyword>
<dbReference type="Proteomes" id="UP001200145">
    <property type="component" value="Unassembled WGS sequence"/>
</dbReference>
<feature type="transmembrane region" description="Helical" evidence="1">
    <location>
        <begin position="81"/>
        <end position="102"/>
    </location>
</feature>
<dbReference type="PANTHER" id="PTHR34220:SF7">
    <property type="entry name" value="SENSOR HISTIDINE KINASE YPDA"/>
    <property type="match status" value="1"/>
</dbReference>
<feature type="transmembrane region" description="Helical" evidence="1">
    <location>
        <begin position="117"/>
        <end position="141"/>
    </location>
</feature>
<feature type="transmembrane region" description="Helical" evidence="1">
    <location>
        <begin position="49"/>
        <end position="69"/>
    </location>
</feature>
<organism evidence="3 4">
    <name type="scientific">Flavihumibacter fluminis</name>
    <dbReference type="NCBI Taxonomy" id="2909236"/>
    <lineage>
        <taxon>Bacteria</taxon>
        <taxon>Pseudomonadati</taxon>
        <taxon>Bacteroidota</taxon>
        <taxon>Chitinophagia</taxon>
        <taxon>Chitinophagales</taxon>
        <taxon>Chitinophagaceae</taxon>
        <taxon>Flavihumibacter</taxon>
    </lineage>
</organism>
<reference evidence="3 4" key="1">
    <citation type="submission" date="2022-01" db="EMBL/GenBank/DDBJ databases">
        <title>Flavihumibacter sp. nov., isolated from sediment of a river.</title>
        <authorList>
            <person name="Liu H."/>
        </authorList>
    </citation>
    <scope>NUCLEOTIDE SEQUENCE [LARGE SCALE GENOMIC DNA]</scope>
    <source>
        <strain evidence="3 4">RY-1</strain>
    </source>
</reference>
<keyword evidence="4" id="KW-1185">Reference proteome</keyword>
<keyword evidence="1" id="KW-1133">Transmembrane helix</keyword>
<name>A0ABS9BGN5_9BACT</name>